<dbReference type="Pfam" id="PF13475">
    <property type="entry name" value="DUF4116"/>
    <property type="match status" value="3"/>
</dbReference>
<evidence type="ECO:0000259" key="1">
    <source>
        <dbReference type="Pfam" id="PF13475"/>
    </source>
</evidence>
<sequence>MALESLTDRKCCSSWQATQDQDLLVDIISDGPPQLLFLRSLPCWAGLLEEIRRGEVELQDLDEGARSDRGLVLVAVRASQGRALEYASWTLRNDKALVLEAVTRNGLSLRHAAASLRGDRDVVLAAVRDCPMALEHASELLRRDRDFVTMAMRISVRAAGGLSQELSSDPAFAGRLLELFPSALVYLSESLRRSKDFILQAVQKNGEVLRYACGWHSEPEVVLTAIEKAMVKCRCCG</sequence>
<dbReference type="EMBL" id="CAMXCT010001985">
    <property type="protein sequence ID" value="CAI3994689.1"/>
    <property type="molecule type" value="Genomic_DNA"/>
</dbReference>
<feature type="domain" description="DUF4116" evidence="1">
    <location>
        <begin position="176"/>
        <end position="212"/>
    </location>
</feature>
<accession>A0A9P1CN40</accession>
<keyword evidence="5" id="KW-1185">Reference proteome</keyword>
<dbReference type="EMBL" id="CAMXCT020001985">
    <property type="protein sequence ID" value="CAL1148064.1"/>
    <property type="molecule type" value="Genomic_DNA"/>
</dbReference>
<dbReference type="InterPro" id="IPR025197">
    <property type="entry name" value="DUF4116"/>
</dbReference>
<evidence type="ECO:0000313" key="3">
    <source>
        <dbReference type="EMBL" id="CAL1148064.1"/>
    </source>
</evidence>
<feature type="domain" description="DUF4116" evidence="1">
    <location>
        <begin position="68"/>
        <end position="117"/>
    </location>
</feature>
<dbReference type="OrthoDB" id="436223at2759"/>
<dbReference type="AlphaFoldDB" id="A0A9P1CN40"/>
<dbReference type="EMBL" id="CAMXCT030001985">
    <property type="protein sequence ID" value="CAL4782001.1"/>
    <property type="molecule type" value="Genomic_DNA"/>
</dbReference>
<reference evidence="3" key="2">
    <citation type="submission" date="2024-04" db="EMBL/GenBank/DDBJ databases">
        <authorList>
            <person name="Chen Y."/>
            <person name="Shah S."/>
            <person name="Dougan E. K."/>
            <person name="Thang M."/>
            <person name="Chan C."/>
        </authorList>
    </citation>
    <scope>NUCLEOTIDE SEQUENCE [LARGE SCALE GENOMIC DNA]</scope>
</reference>
<protein>
    <submittedName>
        <fullName evidence="4">Rsbr N terminal</fullName>
    </submittedName>
</protein>
<proteinExistence type="predicted"/>
<name>A0A9P1CN40_9DINO</name>
<comment type="caution">
    <text evidence="2">The sequence shown here is derived from an EMBL/GenBank/DDBJ whole genome shotgun (WGS) entry which is preliminary data.</text>
</comment>
<evidence type="ECO:0000313" key="5">
    <source>
        <dbReference type="Proteomes" id="UP001152797"/>
    </source>
</evidence>
<dbReference type="Proteomes" id="UP001152797">
    <property type="component" value="Unassembled WGS sequence"/>
</dbReference>
<evidence type="ECO:0000313" key="4">
    <source>
        <dbReference type="EMBL" id="CAL4782001.1"/>
    </source>
</evidence>
<reference evidence="2" key="1">
    <citation type="submission" date="2022-10" db="EMBL/GenBank/DDBJ databases">
        <authorList>
            <person name="Chen Y."/>
            <person name="Dougan E. K."/>
            <person name="Chan C."/>
            <person name="Rhodes N."/>
            <person name="Thang M."/>
        </authorList>
    </citation>
    <scope>NUCLEOTIDE SEQUENCE</scope>
</reference>
<organism evidence="2">
    <name type="scientific">Cladocopium goreaui</name>
    <dbReference type="NCBI Taxonomy" id="2562237"/>
    <lineage>
        <taxon>Eukaryota</taxon>
        <taxon>Sar</taxon>
        <taxon>Alveolata</taxon>
        <taxon>Dinophyceae</taxon>
        <taxon>Suessiales</taxon>
        <taxon>Symbiodiniaceae</taxon>
        <taxon>Cladocopium</taxon>
    </lineage>
</organism>
<evidence type="ECO:0000313" key="2">
    <source>
        <dbReference type="EMBL" id="CAI3994689.1"/>
    </source>
</evidence>
<gene>
    <name evidence="2" type="ORF">C1SCF055_LOCUS21318</name>
</gene>
<feature type="domain" description="DUF4116" evidence="1">
    <location>
        <begin position="119"/>
        <end position="158"/>
    </location>
</feature>